<evidence type="ECO:0000313" key="3">
    <source>
        <dbReference type="Proteomes" id="UP000487649"/>
    </source>
</evidence>
<keyword evidence="1" id="KW-0472">Membrane</keyword>
<organism evidence="2 3">
    <name type="scientific">Turicibacter sanguinis</name>
    <dbReference type="NCBI Taxonomy" id="154288"/>
    <lineage>
        <taxon>Bacteria</taxon>
        <taxon>Bacillati</taxon>
        <taxon>Bacillota</taxon>
        <taxon>Erysipelotrichia</taxon>
        <taxon>Erysipelotrichales</taxon>
        <taxon>Turicibacteraceae</taxon>
        <taxon>Turicibacter</taxon>
    </lineage>
</organism>
<protein>
    <recommendedName>
        <fullName evidence="4">ABC transporter permease</fullName>
    </recommendedName>
</protein>
<accession>A0A9X5ANH9</accession>
<dbReference type="Pfam" id="PF06541">
    <property type="entry name" value="ABC_trans_CmpB"/>
    <property type="match status" value="1"/>
</dbReference>
<dbReference type="RefSeq" id="WP_006784156.1">
    <property type="nucleotide sequence ID" value="NZ_CABJBH010000001.1"/>
</dbReference>
<evidence type="ECO:0008006" key="4">
    <source>
        <dbReference type="Google" id="ProtNLM"/>
    </source>
</evidence>
<keyword evidence="1" id="KW-0812">Transmembrane</keyword>
<dbReference type="AlphaFoldDB" id="A0A9X5ANH9"/>
<proteinExistence type="predicted"/>
<reference evidence="2 3" key="1">
    <citation type="journal article" date="2019" name="Nat. Med.">
        <title>A library of human gut bacterial isolates paired with longitudinal multiomics data enables mechanistic microbiome research.</title>
        <authorList>
            <person name="Poyet M."/>
            <person name="Groussin M."/>
            <person name="Gibbons S.M."/>
            <person name="Avila-Pacheco J."/>
            <person name="Jiang X."/>
            <person name="Kearney S.M."/>
            <person name="Perrotta A.R."/>
            <person name="Berdy B."/>
            <person name="Zhao S."/>
            <person name="Lieberman T.D."/>
            <person name="Swanson P.K."/>
            <person name="Smith M."/>
            <person name="Roesemann S."/>
            <person name="Alexander J.E."/>
            <person name="Rich S.A."/>
            <person name="Livny J."/>
            <person name="Vlamakis H."/>
            <person name="Clish C."/>
            <person name="Bullock K."/>
            <person name="Deik A."/>
            <person name="Scott J."/>
            <person name="Pierce K.A."/>
            <person name="Xavier R.J."/>
            <person name="Alm E.J."/>
        </authorList>
    </citation>
    <scope>NUCLEOTIDE SEQUENCE [LARGE SCALE GENOMIC DNA]</scope>
    <source>
        <strain evidence="2 3">BIOML-A198</strain>
    </source>
</reference>
<dbReference type="EMBL" id="WMQE01000007">
    <property type="protein sequence ID" value="MTK20670.1"/>
    <property type="molecule type" value="Genomic_DNA"/>
</dbReference>
<dbReference type="InterPro" id="IPR010540">
    <property type="entry name" value="CmpB_TMEM229"/>
</dbReference>
<feature type="transmembrane region" description="Helical" evidence="1">
    <location>
        <begin position="52"/>
        <end position="74"/>
    </location>
</feature>
<feature type="transmembrane region" description="Helical" evidence="1">
    <location>
        <begin position="121"/>
        <end position="143"/>
    </location>
</feature>
<sequence>MVTSHHPSSFAKGLNFYKLFWLFFVASFLGVVIETIWCMITRGVIESRTGLILGPFNLVYGLGALCMTAGLYPLREKPDRIILAGGFVIGSIFEYICSYFQEQCFGTISWDYSNFWFNLNGRVNLLYSLFWGLLAIAWIRYIFPKASILIEKIPNHIGIPLTWILVFFMVFNTSASAMALYRQSERRLEIPPSNRIEAFFDDYYPDEVMEKIYPNMVYIE</sequence>
<dbReference type="GeneID" id="60057698"/>
<comment type="caution">
    <text evidence="2">The sequence shown here is derived from an EMBL/GenBank/DDBJ whole genome shotgun (WGS) entry which is preliminary data.</text>
</comment>
<feature type="transmembrane region" description="Helical" evidence="1">
    <location>
        <begin position="163"/>
        <end position="181"/>
    </location>
</feature>
<feature type="transmembrane region" description="Helical" evidence="1">
    <location>
        <begin position="80"/>
        <end position="100"/>
    </location>
</feature>
<evidence type="ECO:0000313" key="2">
    <source>
        <dbReference type="EMBL" id="MTK20670.1"/>
    </source>
</evidence>
<keyword evidence="1" id="KW-1133">Transmembrane helix</keyword>
<name>A0A9X5ANH9_9FIRM</name>
<gene>
    <name evidence="2" type="ORF">GMA92_04355</name>
</gene>
<dbReference type="Proteomes" id="UP000487649">
    <property type="component" value="Unassembled WGS sequence"/>
</dbReference>
<feature type="transmembrane region" description="Helical" evidence="1">
    <location>
        <begin position="20"/>
        <end position="40"/>
    </location>
</feature>
<evidence type="ECO:0000256" key="1">
    <source>
        <dbReference type="SAM" id="Phobius"/>
    </source>
</evidence>